<evidence type="ECO:0000313" key="4">
    <source>
        <dbReference type="Proteomes" id="UP001175227"/>
    </source>
</evidence>
<name>A0AA39N6U1_9AGAR</name>
<dbReference type="SUPFAM" id="SSF56349">
    <property type="entry name" value="DNA breaking-rejoining enzymes"/>
    <property type="match status" value="1"/>
</dbReference>
<reference evidence="3" key="1">
    <citation type="submission" date="2023-06" db="EMBL/GenBank/DDBJ databases">
        <authorList>
            <consortium name="Lawrence Berkeley National Laboratory"/>
            <person name="Ahrendt S."/>
            <person name="Sahu N."/>
            <person name="Indic B."/>
            <person name="Wong-Bajracharya J."/>
            <person name="Merenyi Z."/>
            <person name="Ke H.-M."/>
            <person name="Monk M."/>
            <person name="Kocsube S."/>
            <person name="Drula E."/>
            <person name="Lipzen A."/>
            <person name="Balint B."/>
            <person name="Henrissat B."/>
            <person name="Andreopoulos B."/>
            <person name="Martin F.M."/>
            <person name="Harder C.B."/>
            <person name="Rigling D."/>
            <person name="Ford K.L."/>
            <person name="Foster G.D."/>
            <person name="Pangilinan J."/>
            <person name="Papanicolaou A."/>
            <person name="Barry K."/>
            <person name="LaButti K."/>
            <person name="Viragh M."/>
            <person name="Koriabine M."/>
            <person name="Yan M."/>
            <person name="Riley R."/>
            <person name="Champramary S."/>
            <person name="Plett K.L."/>
            <person name="Tsai I.J."/>
            <person name="Slot J."/>
            <person name="Sipos G."/>
            <person name="Plett J."/>
            <person name="Nagy L.G."/>
            <person name="Grigoriev I.V."/>
        </authorList>
    </citation>
    <scope>NUCLEOTIDE SEQUENCE</scope>
    <source>
        <strain evidence="3">ICMP 16352</strain>
    </source>
</reference>
<comment type="caution">
    <text evidence="3">The sequence shown here is derived from an EMBL/GenBank/DDBJ whole genome shotgun (WGS) entry which is preliminary data.</text>
</comment>
<dbReference type="InterPro" id="IPR011010">
    <property type="entry name" value="DNA_brk_join_enz"/>
</dbReference>
<dbReference type="GO" id="GO:0003677">
    <property type="term" value="F:DNA binding"/>
    <property type="evidence" value="ECO:0007669"/>
    <property type="project" value="InterPro"/>
</dbReference>
<dbReference type="EMBL" id="JAUEPR010000175">
    <property type="protein sequence ID" value="KAK0460351.1"/>
    <property type="molecule type" value="Genomic_DNA"/>
</dbReference>
<dbReference type="AlphaFoldDB" id="A0AA39N6U1"/>
<dbReference type="Proteomes" id="UP001175227">
    <property type="component" value="Unassembled WGS sequence"/>
</dbReference>
<evidence type="ECO:0008006" key="5">
    <source>
        <dbReference type="Google" id="ProtNLM"/>
    </source>
</evidence>
<evidence type="ECO:0000256" key="2">
    <source>
        <dbReference type="SAM" id="MobiDB-lite"/>
    </source>
</evidence>
<sequence length="336" mass="37504">MANIGEASKGVKEGTDEAYRGCDDVDMHGTSKGPKDVQRSYSYAQKLRAGTTYGFHRAGGRGKVPWDRATASGNPSISDLVSSYMLGLHKRKVSKGETATSARAIGPDILKQLYMHNHKPENWDNAQISPGNWCGGTTRRLLQAVYLIAFTCLLHIDEVLNIQAHDIDVGNDDIDGTFCVTITLPFRKNSPFGDIPPFVLRALPKHMAHLCPAHALATWIGTSKITHGYLFPHIDKRGRPITAKNSAMKPDVFLELFRNNLWDLGISPYIYGTHSFRRGGCQWLSCDLRCSDFSHLTIVKYLISSNDNPTLRREEFFKLDRQVTKCWTCGRTCPCA</sequence>
<accession>A0AA39N6U1</accession>
<keyword evidence="4" id="KW-1185">Reference proteome</keyword>
<evidence type="ECO:0000313" key="3">
    <source>
        <dbReference type="EMBL" id="KAK0460351.1"/>
    </source>
</evidence>
<evidence type="ECO:0000256" key="1">
    <source>
        <dbReference type="ARBA" id="ARBA00023172"/>
    </source>
</evidence>
<dbReference type="GO" id="GO:0015074">
    <property type="term" value="P:DNA integration"/>
    <property type="evidence" value="ECO:0007669"/>
    <property type="project" value="InterPro"/>
</dbReference>
<dbReference type="Gene3D" id="1.10.443.10">
    <property type="entry name" value="Intergrase catalytic core"/>
    <property type="match status" value="1"/>
</dbReference>
<keyword evidence="1" id="KW-0233">DNA recombination</keyword>
<feature type="compositionally biased region" description="Basic and acidic residues" evidence="2">
    <location>
        <begin position="9"/>
        <end position="38"/>
    </location>
</feature>
<dbReference type="GO" id="GO:0006310">
    <property type="term" value="P:DNA recombination"/>
    <property type="evidence" value="ECO:0007669"/>
    <property type="project" value="UniProtKB-KW"/>
</dbReference>
<gene>
    <name evidence="3" type="ORF">IW261DRAFT_1554557</name>
</gene>
<proteinExistence type="predicted"/>
<organism evidence="3 4">
    <name type="scientific">Armillaria novae-zelandiae</name>
    <dbReference type="NCBI Taxonomy" id="153914"/>
    <lineage>
        <taxon>Eukaryota</taxon>
        <taxon>Fungi</taxon>
        <taxon>Dikarya</taxon>
        <taxon>Basidiomycota</taxon>
        <taxon>Agaricomycotina</taxon>
        <taxon>Agaricomycetes</taxon>
        <taxon>Agaricomycetidae</taxon>
        <taxon>Agaricales</taxon>
        <taxon>Marasmiineae</taxon>
        <taxon>Physalacriaceae</taxon>
        <taxon>Armillaria</taxon>
    </lineage>
</organism>
<protein>
    <recommendedName>
        <fullName evidence="5">DNA breaking-rejoining enzyme</fullName>
    </recommendedName>
</protein>
<dbReference type="InterPro" id="IPR013762">
    <property type="entry name" value="Integrase-like_cat_sf"/>
</dbReference>
<feature type="region of interest" description="Disordered" evidence="2">
    <location>
        <begin position="1"/>
        <end position="38"/>
    </location>
</feature>